<dbReference type="Gene3D" id="1.10.1070.11">
    <property type="entry name" value="Phosphatidylinositol 3-/4-kinase, catalytic domain"/>
    <property type="match status" value="1"/>
</dbReference>
<dbReference type="AlphaFoldDB" id="A0A0K8P025"/>
<proteinExistence type="predicted"/>
<dbReference type="Proteomes" id="UP000037660">
    <property type="component" value="Unassembled WGS sequence"/>
</dbReference>
<reference evidence="2" key="1">
    <citation type="submission" date="2015-07" db="EMBL/GenBank/DDBJ databases">
        <title>Discovery of a poly(ethylene terephthalate assimilation.</title>
        <authorList>
            <person name="Yoshida S."/>
            <person name="Hiraga K."/>
            <person name="Takehana T."/>
            <person name="Taniguchi I."/>
            <person name="Yamaji H."/>
            <person name="Maeda Y."/>
            <person name="Toyohara K."/>
            <person name="Miyamoto K."/>
            <person name="Kimura Y."/>
            <person name="Oda K."/>
        </authorList>
    </citation>
    <scope>NUCLEOTIDE SEQUENCE [LARGE SCALE GENOMIC DNA]</scope>
    <source>
        <strain evidence="2">NBRC 110686 / TISTR 2288 / 201-F6</strain>
    </source>
</reference>
<gene>
    <name evidence="1" type="ORF">ISF6_1826</name>
</gene>
<sequence length="340" mass="38668">MPLTAETPLEQGLILQITPLKVARVYQIWGMDGSSIVLKWEIGMDKRFMKEGSELIGQIDSLAKPVPLRGGERHELMRWCKDKMEWISRARRLQNSPNHDKRLYDAAQQVEILANDPKQHGFKLRLLRVSALDEAIQAFDERGESKPLRSIAKVLLAHDGLEQLGRVVALDLVLGNMDRFDPQLRKPNQVKLGSKTLSLKAVANVANLMIVTGGERWSITALDSFDNFSKWNKDTGKAFSSLSNAIEVSPLTFLVQNSLRERYAENIIDDLQALFAPSKRSLFPLFGRKERDRLLWGMIDGGIQTRERLKTYIRGRVQNKGATIHDRWAETLELLGKLHH</sequence>
<evidence type="ECO:0000313" key="2">
    <source>
        <dbReference type="Proteomes" id="UP000037660"/>
    </source>
</evidence>
<keyword evidence="2" id="KW-1185">Reference proteome</keyword>
<evidence type="ECO:0000313" key="1">
    <source>
        <dbReference type="EMBL" id="GAP35986.1"/>
    </source>
</evidence>
<name>A0A0K8P025_PISS1</name>
<organism evidence="1 2">
    <name type="scientific">Piscinibacter sakaiensis</name>
    <name type="common">Ideonella sakaiensis</name>
    <dbReference type="NCBI Taxonomy" id="1547922"/>
    <lineage>
        <taxon>Bacteria</taxon>
        <taxon>Pseudomonadati</taxon>
        <taxon>Pseudomonadota</taxon>
        <taxon>Betaproteobacteria</taxon>
        <taxon>Burkholderiales</taxon>
        <taxon>Sphaerotilaceae</taxon>
        <taxon>Piscinibacter</taxon>
    </lineage>
</organism>
<protein>
    <submittedName>
        <fullName evidence="1">Uncharacterized protein</fullName>
    </submittedName>
</protein>
<comment type="caution">
    <text evidence="1">The sequence shown here is derived from an EMBL/GenBank/DDBJ whole genome shotgun (WGS) entry which is preliminary data.</text>
</comment>
<dbReference type="InterPro" id="IPR036940">
    <property type="entry name" value="PI3/4_kinase_cat_sf"/>
</dbReference>
<reference evidence="1 2" key="2">
    <citation type="journal article" date="2016" name="Science">
        <title>A bacterium that degrades and assimilates poly(ethylene terephthalate).</title>
        <authorList>
            <person name="Yoshida S."/>
            <person name="Hiraga K."/>
            <person name="Takehana T."/>
            <person name="Taniguchi I."/>
            <person name="Yamaji H."/>
            <person name="Maeda Y."/>
            <person name="Toyohara K."/>
            <person name="Miyamoto K."/>
            <person name="Kimura Y."/>
            <person name="Oda K."/>
        </authorList>
    </citation>
    <scope>NUCLEOTIDE SEQUENCE [LARGE SCALE GENOMIC DNA]</scope>
    <source>
        <strain evidence="2">NBRC 110686 / TISTR 2288 / 201-F6</strain>
    </source>
</reference>
<dbReference type="STRING" id="1547922.ISF6_1826"/>
<accession>A0A0K8P025</accession>
<dbReference type="EMBL" id="BBYR01000030">
    <property type="protein sequence ID" value="GAP35986.1"/>
    <property type="molecule type" value="Genomic_DNA"/>
</dbReference>
<dbReference type="RefSeq" id="WP_054020007.1">
    <property type="nucleotide sequence ID" value="NZ_BBYR01000030.1"/>
</dbReference>